<dbReference type="InterPro" id="IPR036291">
    <property type="entry name" value="NAD(P)-bd_dom_sf"/>
</dbReference>
<accession>A0A4S8QHH0</accession>
<reference evidence="1 2" key="2">
    <citation type="submission" date="2019-05" db="EMBL/GenBank/DDBJ databases">
        <title>Glycomyces buryatensis sp. nov.</title>
        <authorList>
            <person name="Nikitina E."/>
        </authorList>
    </citation>
    <scope>NUCLEOTIDE SEQUENCE [LARGE SCALE GENOMIC DNA]</scope>
    <source>
        <strain evidence="1 2">18</strain>
    </source>
</reference>
<comment type="caution">
    <text evidence="1">The sequence shown here is derived from an EMBL/GenBank/DDBJ whole genome shotgun (WGS) entry which is preliminary data.</text>
</comment>
<evidence type="ECO:0000313" key="2">
    <source>
        <dbReference type="Proteomes" id="UP000308760"/>
    </source>
</evidence>
<evidence type="ECO:0008006" key="3">
    <source>
        <dbReference type="Google" id="ProtNLM"/>
    </source>
</evidence>
<dbReference type="Proteomes" id="UP000308760">
    <property type="component" value="Unassembled WGS sequence"/>
</dbReference>
<protein>
    <recommendedName>
        <fullName evidence="3">NmrA-like domain-containing protein</fullName>
    </recommendedName>
</protein>
<dbReference type="Gene3D" id="3.40.50.720">
    <property type="entry name" value="NAD(P)-binding Rossmann-like Domain"/>
    <property type="match status" value="1"/>
</dbReference>
<name>A0A4S8QHH0_9ACTN</name>
<dbReference type="EMBL" id="STGY01000057">
    <property type="protein sequence ID" value="THV40134.1"/>
    <property type="molecule type" value="Genomic_DNA"/>
</dbReference>
<proteinExistence type="predicted"/>
<keyword evidence="2" id="KW-1185">Reference proteome</keyword>
<dbReference type="SUPFAM" id="SSF51735">
    <property type="entry name" value="NAD(P)-binding Rossmann-fold domains"/>
    <property type="match status" value="1"/>
</dbReference>
<organism evidence="1 2">
    <name type="scientific">Glycomyces buryatensis</name>
    <dbReference type="NCBI Taxonomy" id="2570927"/>
    <lineage>
        <taxon>Bacteria</taxon>
        <taxon>Bacillati</taxon>
        <taxon>Actinomycetota</taxon>
        <taxon>Actinomycetes</taxon>
        <taxon>Glycomycetales</taxon>
        <taxon>Glycomycetaceae</taxon>
        <taxon>Glycomyces</taxon>
    </lineage>
</organism>
<gene>
    <name evidence="1" type="ORF">FAB82_15660</name>
</gene>
<sequence>MALREDGHLGERYLLAGPEPISPRQQAKLIGEALGEPVEFIEQTRAEAFNVLSKAWTAEVADATLEVIGNPNEIERAASSEVERLTGRRGRTFAEWAERNAAAFR</sequence>
<dbReference type="AlphaFoldDB" id="A0A4S8QHH0"/>
<evidence type="ECO:0000313" key="1">
    <source>
        <dbReference type="EMBL" id="THV40134.1"/>
    </source>
</evidence>
<reference evidence="2" key="1">
    <citation type="submission" date="2019-04" db="EMBL/GenBank/DDBJ databases">
        <title>Nocardioides xinjiangensis sp. nov.</title>
        <authorList>
            <person name="Liu S."/>
        </authorList>
    </citation>
    <scope>NUCLEOTIDE SEQUENCE [LARGE SCALE GENOMIC DNA]</scope>
    <source>
        <strain evidence="2">18</strain>
    </source>
</reference>